<dbReference type="RefSeq" id="WP_051595119.1">
    <property type="nucleotide sequence ID" value="NZ_AWFA01000078.1"/>
</dbReference>
<name>A0A062TUY4_9PROT</name>
<evidence type="ECO:0000313" key="2">
    <source>
        <dbReference type="EMBL" id="RAN35872.1"/>
    </source>
</evidence>
<dbReference type="InterPro" id="IPR025588">
    <property type="entry name" value="YcxB-like_C"/>
</dbReference>
<protein>
    <recommendedName>
        <fullName evidence="1">YcxB-like C-terminal domain-containing protein</fullName>
    </recommendedName>
</protein>
<dbReference type="EMBL" id="AWFB01000002">
    <property type="protein sequence ID" value="RAN35872.1"/>
    <property type="molecule type" value="Genomic_DNA"/>
</dbReference>
<dbReference type="Pfam" id="PF14317">
    <property type="entry name" value="YcxB"/>
    <property type="match status" value="1"/>
</dbReference>
<keyword evidence="3" id="KW-1185">Reference proteome</keyword>
<proteinExistence type="predicted"/>
<evidence type="ECO:0000313" key="3">
    <source>
        <dbReference type="Proteomes" id="UP000249123"/>
    </source>
</evidence>
<dbReference type="OrthoDB" id="7629173at2"/>
<dbReference type="AlphaFoldDB" id="A0A062TUY4"/>
<dbReference type="eggNOG" id="ENOG50315AF">
    <property type="taxonomic scope" value="Bacteria"/>
</dbReference>
<comment type="caution">
    <text evidence="2">The sequence shown here is derived from an EMBL/GenBank/DDBJ whole genome shotgun (WGS) entry which is preliminary data.</text>
</comment>
<feature type="domain" description="YcxB-like C-terminal" evidence="1">
    <location>
        <begin position="110"/>
        <end position="161"/>
    </location>
</feature>
<accession>A0A062TUY4</accession>
<evidence type="ECO:0000259" key="1">
    <source>
        <dbReference type="Pfam" id="PF14317"/>
    </source>
</evidence>
<dbReference type="STRING" id="1280941.HY2_06210"/>
<gene>
    <name evidence="2" type="ORF">HY3_07180</name>
</gene>
<reference evidence="2 3" key="1">
    <citation type="submission" date="2013-04" db="EMBL/GenBank/DDBJ databases">
        <title>Hyphomonas sp. T24B3 Genome Sequencing.</title>
        <authorList>
            <person name="Lai Q."/>
            <person name="Shao Z."/>
        </authorList>
    </citation>
    <scope>NUCLEOTIDE SEQUENCE [LARGE SCALE GENOMIC DNA]</scope>
    <source>
        <strain evidence="2 3">T24B3</strain>
    </source>
</reference>
<accession>A0A328JTG1</accession>
<dbReference type="Proteomes" id="UP000249123">
    <property type="component" value="Unassembled WGS sequence"/>
</dbReference>
<organism evidence="2 3">
    <name type="scientific">Hyphomonas pacifica</name>
    <dbReference type="NCBI Taxonomy" id="1280941"/>
    <lineage>
        <taxon>Bacteria</taxon>
        <taxon>Pseudomonadati</taxon>
        <taxon>Pseudomonadota</taxon>
        <taxon>Alphaproteobacteria</taxon>
        <taxon>Hyphomonadales</taxon>
        <taxon>Hyphomonadaceae</taxon>
        <taxon>Hyphomonas</taxon>
    </lineage>
</organism>
<sequence length="175" mass="19244">MSEPVIVSGQLAEKDLKRLARLSRGGTVGPTAVYYAGVTAPVISASISLMVHNAADMAGLSDYWQWFLSALVAAFAGISWYLIFMRWSSGSSGEEKDEVARQAEITLLEDVLQVRRGGIETRISWDAIKEVKQHRGHTTVRIRGGDAVIIPASWFNKDKTARKAFTEELMQKTGS</sequence>